<feature type="region of interest" description="Disordered" evidence="1">
    <location>
        <begin position="1"/>
        <end position="35"/>
    </location>
</feature>
<gene>
    <name evidence="2" type="ORF">BDK51DRAFT_48045</name>
</gene>
<reference evidence="3" key="1">
    <citation type="journal article" date="2018" name="Nat. Microbiol.">
        <title>Leveraging single-cell genomics to expand the fungal tree of life.</title>
        <authorList>
            <person name="Ahrendt S.R."/>
            <person name="Quandt C.A."/>
            <person name="Ciobanu D."/>
            <person name="Clum A."/>
            <person name="Salamov A."/>
            <person name="Andreopoulos B."/>
            <person name="Cheng J.F."/>
            <person name="Woyke T."/>
            <person name="Pelin A."/>
            <person name="Henrissat B."/>
            <person name="Reynolds N.K."/>
            <person name="Benny G.L."/>
            <person name="Smith M.E."/>
            <person name="James T.Y."/>
            <person name="Grigoriev I.V."/>
        </authorList>
    </citation>
    <scope>NUCLEOTIDE SEQUENCE [LARGE SCALE GENOMIC DNA]</scope>
</reference>
<evidence type="ECO:0000256" key="1">
    <source>
        <dbReference type="SAM" id="MobiDB-lite"/>
    </source>
</evidence>
<evidence type="ECO:0000313" key="3">
    <source>
        <dbReference type="Proteomes" id="UP000269721"/>
    </source>
</evidence>
<sequence>MTIDSTPACLPRPSGSPSFSTPQRGPGGTFTGVSGSPEYVREAAEASLNHLGVETIDLYYQLRVDPNTLEFEYLEKIQANSTGTSPSESTHLTTSPLQIAIGCLPHVQVPELRSSLLCVQTPTAAVILPSSFQPFFASPSSFHPFFATVSRSFLSSEPEGLGTSMLIYLAKRSASLTPKWPLPLSSTLPAALPSWSGPRFSSSAASIPLSNSTPLEDPRAAAFRVLKATFGHEDREVALLPNSSFGVEEDRRRDAFQSFTLPPNKAKSSAKRDKSFMYCGLALPSRLGHPTLPATSGTLRLCYNPRPTEPSRFALARPALQPPQLPIEALRRGGWDLTISRNSGPCSDFFWVFSVDFIVLDSPSVMPGIGQSAEGIKSSNQCARYLGRLKRTAPDVVVIKVASCQSGCPLEALSLANFVQDYDPFCAEQTPSETQMFCSLGSSYSSQILEDGTDPRLP</sequence>
<feature type="non-terminal residue" evidence="2">
    <location>
        <position position="458"/>
    </location>
</feature>
<dbReference type="AlphaFoldDB" id="A0A4P9VWU3"/>
<organism evidence="2 3">
    <name type="scientific">Blyttiomyces helicus</name>
    <dbReference type="NCBI Taxonomy" id="388810"/>
    <lineage>
        <taxon>Eukaryota</taxon>
        <taxon>Fungi</taxon>
        <taxon>Fungi incertae sedis</taxon>
        <taxon>Chytridiomycota</taxon>
        <taxon>Chytridiomycota incertae sedis</taxon>
        <taxon>Chytridiomycetes</taxon>
        <taxon>Chytridiomycetes incertae sedis</taxon>
        <taxon>Blyttiomyces</taxon>
    </lineage>
</organism>
<keyword evidence="3" id="KW-1185">Reference proteome</keyword>
<dbReference type="InterPro" id="IPR036812">
    <property type="entry name" value="NAD(P)_OxRdtase_dom_sf"/>
</dbReference>
<dbReference type="SUPFAM" id="SSF51430">
    <property type="entry name" value="NAD(P)-linked oxidoreductase"/>
    <property type="match status" value="1"/>
</dbReference>
<dbReference type="Gene3D" id="3.20.20.100">
    <property type="entry name" value="NADP-dependent oxidoreductase domain"/>
    <property type="match status" value="1"/>
</dbReference>
<name>A0A4P9VWU3_9FUNG</name>
<dbReference type="Proteomes" id="UP000269721">
    <property type="component" value="Unassembled WGS sequence"/>
</dbReference>
<dbReference type="OrthoDB" id="37537at2759"/>
<proteinExistence type="predicted"/>
<protein>
    <submittedName>
        <fullName evidence="2">Uncharacterized protein</fullName>
    </submittedName>
</protein>
<evidence type="ECO:0000313" key="2">
    <source>
        <dbReference type="EMBL" id="RKO84189.1"/>
    </source>
</evidence>
<dbReference type="EMBL" id="ML000388">
    <property type="protein sequence ID" value="RKO84189.1"/>
    <property type="molecule type" value="Genomic_DNA"/>
</dbReference>
<accession>A0A4P9VWU3</accession>